<gene>
    <name evidence="1" type="primary">kdpF</name>
    <name evidence="1" type="ORF">F4V43_03475</name>
</gene>
<dbReference type="Proteomes" id="UP000367750">
    <property type="component" value="Unassembled WGS sequence"/>
</dbReference>
<comment type="caution">
    <text evidence="1">The sequence shown here is derived from an EMBL/GenBank/DDBJ whole genome shotgun (WGS) entry which is preliminary data.</text>
</comment>
<keyword evidence="2" id="KW-1185">Reference proteome</keyword>
<dbReference type="RefSeq" id="WP_150457041.1">
    <property type="nucleotide sequence ID" value="NZ_VYKK01000004.1"/>
</dbReference>
<organism evidence="1 2">
    <name type="scientific">Paenibacillus spiritus</name>
    <dbReference type="NCBI Taxonomy" id="2496557"/>
    <lineage>
        <taxon>Bacteria</taxon>
        <taxon>Bacillati</taxon>
        <taxon>Bacillota</taxon>
        <taxon>Bacilli</taxon>
        <taxon>Bacillales</taxon>
        <taxon>Paenibacillaceae</taxon>
        <taxon>Paenibacillus</taxon>
    </lineage>
</organism>
<sequence length="26" mass="2944">MMVVLAVLVAALFLYLTYALINPEKF</sequence>
<reference evidence="1 2" key="1">
    <citation type="submission" date="2019-09" db="EMBL/GenBank/DDBJ databases">
        <title>Bacillus ochoae sp. nov., Paenibacillus whitsoniae sp. nov., Paenibacillus spiritus sp. nov. Isolated from the Mars Exploration Rover during spacecraft assembly.</title>
        <authorList>
            <person name="Seuylemezian A."/>
            <person name="Vaishampayan P."/>
        </authorList>
    </citation>
    <scope>NUCLEOTIDE SEQUENCE [LARGE SCALE GENOMIC DNA]</scope>
    <source>
        <strain evidence="1 2">MER_111</strain>
    </source>
</reference>
<dbReference type="InterPro" id="IPR011726">
    <property type="entry name" value="KdpF"/>
</dbReference>
<evidence type="ECO:0000313" key="2">
    <source>
        <dbReference type="Proteomes" id="UP000367750"/>
    </source>
</evidence>
<dbReference type="Pfam" id="PF09604">
    <property type="entry name" value="Potass_KdpF"/>
    <property type="match status" value="1"/>
</dbReference>
<dbReference type="GO" id="GO:0005886">
    <property type="term" value="C:plasma membrane"/>
    <property type="evidence" value="ECO:0007669"/>
    <property type="project" value="InterPro"/>
</dbReference>
<name>A0A5J5GJQ9_9BACL</name>
<dbReference type="AlphaFoldDB" id="A0A5J5GJQ9"/>
<protein>
    <submittedName>
        <fullName evidence="1">K(+)-transporting ATPase subunit F</fullName>
    </submittedName>
</protein>
<dbReference type="EMBL" id="VYKK01000004">
    <property type="protein sequence ID" value="KAA9007752.1"/>
    <property type="molecule type" value="Genomic_DNA"/>
</dbReference>
<dbReference type="NCBIfam" id="TIGR02115">
    <property type="entry name" value="potass_kdpF"/>
    <property type="match status" value="1"/>
</dbReference>
<evidence type="ECO:0000313" key="1">
    <source>
        <dbReference type="EMBL" id="KAA9007752.1"/>
    </source>
</evidence>
<dbReference type="GO" id="GO:0008556">
    <property type="term" value="F:P-type potassium transmembrane transporter activity"/>
    <property type="evidence" value="ECO:0007669"/>
    <property type="project" value="InterPro"/>
</dbReference>
<proteinExistence type="predicted"/>
<accession>A0A5J5GJQ9</accession>